<dbReference type="GO" id="GO:0005576">
    <property type="term" value="C:extracellular region"/>
    <property type="evidence" value="ECO:0007669"/>
    <property type="project" value="UniProtKB-SubCell"/>
</dbReference>
<gene>
    <name evidence="9" type="ORF">COV24_02600</name>
</gene>
<evidence type="ECO:0000256" key="6">
    <source>
        <dbReference type="ARBA" id="ARBA00023277"/>
    </source>
</evidence>
<dbReference type="EMBL" id="PCXU01000023">
    <property type="protein sequence ID" value="PIR43469.1"/>
    <property type="molecule type" value="Genomic_DNA"/>
</dbReference>
<keyword evidence="8" id="KW-0812">Transmembrane</keyword>
<organism evidence="9 10">
    <name type="scientific">candidate division WWE3 bacterium CG10_big_fil_rev_8_21_14_0_10_32_10</name>
    <dbReference type="NCBI Taxonomy" id="1975090"/>
    <lineage>
        <taxon>Bacteria</taxon>
        <taxon>Katanobacteria</taxon>
    </lineage>
</organism>
<evidence type="ECO:0000256" key="5">
    <source>
        <dbReference type="ARBA" id="ARBA00022801"/>
    </source>
</evidence>
<keyword evidence="8" id="KW-0472">Membrane</keyword>
<dbReference type="PANTHER" id="PTHR38050">
    <property type="match status" value="1"/>
</dbReference>
<keyword evidence="5" id="KW-0378">Hydrolase</keyword>
<feature type="transmembrane region" description="Helical" evidence="8">
    <location>
        <begin position="6"/>
        <end position="25"/>
    </location>
</feature>
<dbReference type="PANTHER" id="PTHR38050:SF2">
    <property type="entry name" value="FERULOYL ESTERASE C-RELATED"/>
    <property type="match status" value="1"/>
</dbReference>
<keyword evidence="7" id="KW-0624">Polysaccharide degradation</keyword>
<evidence type="ECO:0008006" key="11">
    <source>
        <dbReference type="Google" id="ProtNLM"/>
    </source>
</evidence>
<evidence type="ECO:0000313" key="9">
    <source>
        <dbReference type="EMBL" id="PIR43469.1"/>
    </source>
</evidence>
<evidence type="ECO:0000313" key="10">
    <source>
        <dbReference type="Proteomes" id="UP000230214"/>
    </source>
</evidence>
<dbReference type="InterPro" id="IPR029058">
    <property type="entry name" value="AB_hydrolase_fold"/>
</dbReference>
<sequence length="311" mass="34740">MLLKYILYFIIFVVVLFFIVLKILFPSQVKLGKEYRNYEKNLIVDNLTRTYLIHEPKNLVRDEPVPLLIALHGAFSNARMEANVSGLTEKSDKEGFLVVYPNGSGLFGNYLLSWNAGNCCGYAKERNINDVKFIKNVINDVESTYNIDKNKVFVVGISNGGMLTYKIGCELSDIVKGIGVVAGALNTKSCNPKNNVPVIVFHGTEDKSVLYNGGVPERFGSKRKDTSVNDSISFWVKNNNCSSVPVVKKTANVELKKYLCEKNKADVFLYTIIGGGHEWPGGKKPSFLISKPDQSISSVDVMWDFFIQHSN</sequence>
<dbReference type="Gene3D" id="3.40.50.1820">
    <property type="entry name" value="alpha/beta hydrolase"/>
    <property type="match status" value="1"/>
</dbReference>
<comment type="caution">
    <text evidence="9">The sequence shown here is derived from an EMBL/GenBank/DDBJ whole genome shotgun (WGS) entry which is preliminary data.</text>
</comment>
<evidence type="ECO:0000256" key="8">
    <source>
        <dbReference type="SAM" id="Phobius"/>
    </source>
</evidence>
<proteinExistence type="predicted"/>
<dbReference type="GO" id="GO:0045493">
    <property type="term" value="P:xylan catabolic process"/>
    <property type="evidence" value="ECO:0007669"/>
    <property type="project" value="UniProtKB-KW"/>
</dbReference>
<comment type="subcellular location">
    <subcellularLocation>
        <location evidence="1">Secreted</location>
    </subcellularLocation>
</comment>
<dbReference type="InterPro" id="IPR043595">
    <property type="entry name" value="FaeB/C/D"/>
</dbReference>
<keyword evidence="2" id="KW-0964">Secreted</keyword>
<keyword evidence="6" id="KW-0119">Carbohydrate metabolism</keyword>
<evidence type="ECO:0000256" key="7">
    <source>
        <dbReference type="ARBA" id="ARBA00023326"/>
    </source>
</evidence>
<evidence type="ECO:0000256" key="3">
    <source>
        <dbReference type="ARBA" id="ARBA00022651"/>
    </source>
</evidence>
<accession>A0A2H0RAB6</accession>
<keyword evidence="4" id="KW-0732">Signal</keyword>
<protein>
    <recommendedName>
        <fullName evidence="11">Polyhydroxybutyrate depolymerase</fullName>
    </recommendedName>
</protein>
<dbReference type="Proteomes" id="UP000230214">
    <property type="component" value="Unassembled WGS sequence"/>
</dbReference>
<name>A0A2H0RAB6_UNCKA</name>
<dbReference type="SUPFAM" id="SSF53474">
    <property type="entry name" value="alpha/beta-Hydrolases"/>
    <property type="match status" value="1"/>
</dbReference>
<evidence type="ECO:0000256" key="2">
    <source>
        <dbReference type="ARBA" id="ARBA00022525"/>
    </source>
</evidence>
<dbReference type="GO" id="GO:0030600">
    <property type="term" value="F:feruloyl esterase activity"/>
    <property type="evidence" value="ECO:0007669"/>
    <property type="project" value="InterPro"/>
</dbReference>
<dbReference type="AlphaFoldDB" id="A0A2H0RAB6"/>
<evidence type="ECO:0000256" key="4">
    <source>
        <dbReference type="ARBA" id="ARBA00022729"/>
    </source>
</evidence>
<keyword evidence="8" id="KW-1133">Transmembrane helix</keyword>
<keyword evidence="3" id="KW-0858">Xylan degradation</keyword>
<reference evidence="9 10" key="1">
    <citation type="submission" date="2017-09" db="EMBL/GenBank/DDBJ databases">
        <title>Depth-based differentiation of microbial function through sediment-hosted aquifers and enrichment of novel symbionts in the deep terrestrial subsurface.</title>
        <authorList>
            <person name="Probst A.J."/>
            <person name="Ladd B."/>
            <person name="Jarett J.K."/>
            <person name="Geller-Mcgrath D.E."/>
            <person name="Sieber C.M."/>
            <person name="Emerson J.B."/>
            <person name="Anantharaman K."/>
            <person name="Thomas B.C."/>
            <person name="Malmstrom R."/>
            <person name="Stieglmeier M."/>
            <person name="Klingl A."/>
            <person name="Woyke T."/>
            <person name="Ryan C.M."/>
            <person name="Banfield J.F."/>
        </authorList>
    </citation>
    <scope>NUCLEOTIDE SEQUENCE [LARGE SCALE GENOMIC DNA]</scope>
    <source>
        <strain evidence="9">CG10_big_fil_rev_8_21_14_0_10_32_10</strain>
    </source>
</reference>
<evidence type="ECO:0000256" key="1">
    <source>
        <dbReference type="ARBA" id="ARBA00004613"/>
    </source>
</evidence>